<dbReference type="AlphaFoldDB" id="A0A8J2U4I6"/>
<organism evidence="2 3">
    <name type="scientific">Neiella marina</name>
    <dbReference type="NCBI Taxonomy" id="508461"/>
    <lineage>
        <taxon>Bacteria</taxon>
        <taxon>Pseudomonadati</taxon>
        <taxon>Pseudomonadota</taxon>
        <taxon>Gammaproteobacteria</taxon>
        <taxon>Alteromonadales</taxon>
        <taxon>Echinimonadaceae</taxon>
        <taxon>Neiella</taxon>
    </lineage>
</organism>
<dbReference type="Gene3D" id="3.20.20.450">
    <property type="entry name" value="EAL domain"/>
    <property type="match status" value="1"/>
</dbReference>
<evidence type="ECO:0000259" key="1">
    <source>
        <dbReference type="PROSITE" id="PS50883"/>
    </source>
</evidence>
<dbReference type="PANTHER" id="PTHR33121:SF76">
    <property type="entry name" value="SIGNALING PROTEIN"/>
    <property type="match status" value="1"/>
</dbReference>
<dbReference type="Pfam" id="PF00563">
    <property type="entry name" value="EAL"/>
    <property type="match status" value="1"/>
</dbReference>
<evidence type="ECO:0000313" key="2">
    <source>
        <dbReference type="EMBL" id="GGA75083.1"/>
    </source>
</evidence>
<dbReference type="SMART" id="SM00052">
    <property type="entry name" value="EAL"/>
    <property type="match status" value="1"/>
</dbReference>
<dbReference type="GO" id="GO:0071111">
    <property type="term" value="F:cyclic-guanylate-specific phosphodiesterase activity"/>
    <property type="evidence" value="ECO:0007669"/>
    <property type="project" value="InterPro"/>
</dbReference>
<accession>A0A8J2U4I6</accession>
<dbReference type="SUPFAM" id="SSF103190">
    <property type="entry name" value="Sensory domain-like"/>
    <property type="match status" value="1"/>
</dbReference>
<dbReference type="SUPFAM" id="SSF141868">
    <property type="entry name" value="EAL domain-like"/>
    <property type="match status" value="1"/>
</dbReference>
<protein>
    <submittedName>
        <fullName evidence="2">EAL domain-containing protein</fullName>
    </submittedName>
</protein>
<keyword evidence="3" id="KW-1185">Reference proteome</keyword>
<dbReference type="InterPro" id="IPR050706">
    <property type="entry name" value="Cyclic-di-GMP_PDE-like"/>
</dbReference>
<dbReference type="EMBL" id="BMDX01000006">
    <property type="protein sequence ID" value="GGA75083.1"/>
    <property type="molecule type" value="Genomic_DNA"/>
</dbReference>
<feature type="domain" description="EAL" evidence="1">
    <location>
        <begin position="41"/>
        <end position="292"/>
    </location>
</feature>
<dbReference type="OrthoDB" id="1673646at2"/>
<dbReference type="PROSITE" id="PS50883">
    <property type="entry name" value="EAL"/>
    <property type="match status" value="1"/>
</dbReference>
<sequence>MDLVKNLKLRSAGVSASGPQGGAPQVDALARRNVELLASRLSQVDGRWFASFKDLSLFSLLQPIVSYSHQSTVGVEALLRGEDVHGVTVMPAQLFTETASSDLELTLLERLSRLLHIASFQPVAEQVGWLFINLSPQLISQPDDAADLAAALAWAGVHPGRVVIELTEQASYDPQGLVDAVGRYRALGCKVAIDDFGAGHSNFERIWTLLPDIVKLDRNMVLRAASETTIQQMLPGLVNLVHQSGALVLAEGIETVDQAMLISNAGVDMGQGYLFGYPRQELPNQEDLRLQMSNLSVQSQRAWRRDCERRRRLFDNFQHHIQQTVLGVRNGQTLERSARSLLRLSSVRRCFILNEQGRQIGVVNSNKVARSQSPLAQTSSSDWGRRGYFRKAMEAQDRMHISSPYLSISDGSMCQTLSIYFRSGSGARVLCCDIDPD</sequence>
<dbReference type="InterPro" id="IPR001633">
    <property type="entry name" value="EAL_dom"/>
</dbReference>
<proteinExistence type="predicted"/>
<comment type="caution">
    <text evidence="2">The sequence shown here is derived from an EMBL/GenBank/DDBJ whole genome shotgun (WGS) entry which is preliminary data.</text>
</comment>
<name>A0A8J2U4I6_9GAMM</name>
<reference evidence="3" key="1">
    <citation type="journal article" date="2019" name="Int. J. Syst. Evol. Microbiol.">
        <title>The Global Catalogue of Microorganisms (GCM) 10K type strain sequencing project: providing services to taxonomists for standard genome sequencing and annotation.</title>
        <authorList>
            <consortium name="The Broad Institute Genomics Platform"/>
            <consortium name="The Broad Institute Genome Sequencing Center for Infectious Disease"/>
            <person name="Wu L."/>
            <person name="Ma J."/>
        </authorList>
    </citation>
    <scope>NUCLEOTIDE SEQUENCE [LARGE SCALE GENOMIC DNA]</scope>
    <source>
        <strain evidence="3">CGMCC 1.10130</strain>
    </source>
</reference>
<dbReference type="Gene3D" id="3.30.450.20">
    <property type="entry name" value="PAS domain"/>
    <property type="match status" value="1"/>
</dbReference>
<dbReference type="InterPro" id="IPR029151">
    <property type="entry name" value="Sensor-like_sf"/>
</dbReference>
<evidence type="ECO:0000313" key="3">
    <source>
        <dbReference type="Proteomes" id="UP000619743"/>
    </source>
</evidence>
<dbReference type="Proteomes" id="UP000619743">
    <property type="component" value="Unassembled WGS sequence"/>
</dbReference>
<gene>
    <name evidence="2" type="ORF">GCM10011369_16180</name>
</gene>
<dbReference type="RefSeq" id="WP_087505399.1">
    <property type="nucleotide sequence ID" value="NZ_BMDX01000006.1"/>
</dbReference>
<dbReference type="CDD" id="cd01948">
    <property type="entry name" value="EAL"/>
    <property type="match status" value="1"/>
</dbReference>
<dbReference type="PANTHER" id="PTHR33121">
    <property type="entry name" value="CYCLIC DI-GMP PHOSPHODIESTERASE PDEF"/>
    <property type="match status" value="1"/>
</dbReference>
<dbReference type="InterPro" id="IPR035919">
    <property type="entry name" value="EAL_sf"/>
</dbReference>